<feature type="compositionally biased region" description="Polar residues" evidence="2">
    <location>
        <begin position="1"/>
        <end position="16"/>
    </location>
</feature>
<feature type="compositionally biased region" description="Polar residues" evidence="2">
    <location>
        <begin position="197"/>
        <end position="221"/>
    </location>
</feature>
<feature type="compositionally biased region" description="Polar residues" evidence="2">
    <location>
        <begin position="23"/>
        <end position="40"/>
    </location>
</feature>
<organism evidence="3 4">
    <name type="scientific">Lachnellula subtilissima</name>
    <dbReference type="NCBI Taxonomy" id="602034"/>
    <lineage>
        <taxon>Eukaryota</taxon>
        <taxon>Fungi</taxon>
        <taxon>Dikarya</taxon>
        <taxon>Ascomycota</taxon>
        <taxon>Pezizomycotina</taxon>
        <taxon>Leotiomycetes</taxon>
        <taxon>Helotiales</taxon>
        <taxon>Lachnaceae</taxon>
        <taxon>Lachnellula</taxon>
    </lineage>
</organism>
<feature type="compositionally biased region" description="Low complexity" evidence="2">
    <location>
        <begin position="177"/>
        <end position="186"/>
    </location>
</feature>
<gene>
    <name evidence="3" type="ORF">LSUB1_G006460</name>
</gene>
<sequence length="557" mass="60733">MQNTPSTSFEPFSSRSLPKPSHQRTLSVANTPGASRDSSLQKVWADDYYAEDFAGGIALSFEQGIPSPPALAALPRSIPLSAEEESQPARQPRTHQRSLTDLLPFRTPHPNSTSPERRPVKQRIEDEFMSTLTGDRDGLIKVADKSKGGLASWFTGSSAPVALGVPVGEKELPPSPSISSSRSASPERQPGKLQKRPTLQTMDSTSSVSTTQSKPQASRFNFFSPKTPIKNTIQLPADVRIPYISTFTCLGAARIFRAFALRMLSFHKDAQDPFSPASFKNLLMNAEGILLKLQTAYKLRTLSLHELSADKSAIEEELEEASTRATCLRTQLEDMASRVSEQDAKVADLTAQLEREKQARIAEKEAREKSIALIQANARDSRRSYNEVPDILSEDLGISNAHGKQKKWRGSADLSTEGDSDTESESVFSRSRSPTFTTASVSTMASTPELGQAEFARMVSNTNPPSQRPRISLQQKSTFQKFLQGITPAVVEEEDDFGGIGMGVDGCTNCRGKDASVAWDTVGLLRAENRGLKEQVGILEGGVDGALAFCYTMSHSD</sequence>
<evidence type="ECO:0000256" key="1">
    <source>
        <dbReference type="SAM" id="Coils"/>
    </source>
</evidence>
<name>A0A8H8UBN9_9HELO</name>
<feature type="coiled-coil region" evidence="1">
    <location>
        <begin position="304"/>
        <end position="359"/>
    </location>
</feature>
<evidence type="ECO:0000256" key="2">
    <source>
        <dbReference type="SAM" id="MobiDB-lite"/>
    </source>
</evidence>
<feature type="region of interest" description="Disordered" evidence="2">
    <location>
        <begin position="1"/>
        <end position="40"/>
    </location>
</feature>
<keyword evidence="4" id="KW-1185">Reference proteome</keyword>
<protein>
    <submittedName>
        <fullName evidence="3">Uncharacterized protein</fullName>
    </submittedName>
</protein>
<proteinExistence type="predicted"/>
<dbReference type="OrthoDB" id="5377009at2759"/>
<feature type="compositionally biased region" description="Polar residues" evidence="2">
    <location>
        <begin position="427"/>
        <end position="442"/>
    </location>
</feature>
<feature type="region of interest" description="Disordered" evidence="2">
    <location>
        <begin position="77"/>
        <end position="123"/>
    </location>
</feature>
<dbReference type="Proteomes" id="UP000462212">
    <property type="component" value="Unassembled WGS sequence"/>
</dbReference>
<dbReference type="AlphaFoldDB" id="A0A8H8UBN9"/>
<evidence type="ECO:0000313" key="3">
    <source>
        <dbReference type="EMBL" id="TVY37795.1"/>
    </source>
</evidence>
<feature type="region of interest" description="Disordered" evidence="2">
    <location>
        <begin position="165"/>
        <end position="222"/>
    </location>
</feature>
<accession>A0A8H8UBN9</accession>
<comment type="caution">
    <text evidence="3">The sequence shown here is derived from an EMBL/GenBank/DDBJ whole genome shotgun (WGS) entry which is preliminary data.</text>
</comment>
<reference evidence="3 4" key="1">
    <citation type="submission" date="2018-05" db="EMBL/GenBank/DDBJ databases">
        <title>Genome sequencing and assembly of the regulated plant pathogen Lachnellula willkommii and related sister species for the development of diagnostic species identification markers.</title>
        <authorList>
            <person name="Giroux E."/>
            <person name="Bilodeau G."/>
        </authorList>
    </citation>
    <scope>NUCLEOTIDE SEQUENCE [LARGE SCALE GENOMIC DNA]</scope>
    <source>
        <strain evidence="3 4">CBS 197.66</strain>
    </source>
</reference>
<evidence type="ECO:0000313" key="4">
    <source>
        <dbReference type="Proteomes" id="UP000462212"/>
    </source>
</evidence>
<feature type="region of interest" description="Disordered" evidence="2">
    <location>
        <begin position="402"/>
        <end position="442"/>
    </location>
</feature>
<keyword evidence="1" id="KW-0175">Coiled coil</keyword>
<dbReference type="EMBL" id="QGMJ01000326">
    <property type="protein sequence ID" value="TVY37795.1"/>
    <property type="molecule type" value="Genomic_DNA"/>
</dbReference>